<dbReference type="InterPro" id="IPR012337">
    <property type="entry name" value="RNaseH-like_sf"/>
</dbReference>
<organism evidence="5">
    <name type="scientific">Sesamum latifolium</name>
    <dbReference type="NCBI Taxonomy" id="2727402"/>
    <lineage>
        <taxon>Eukaryota</taxon>
        <taxon>Viridiplantae</taxon>
        <taxon>Streptophyta</taxon>
        <taxon>Embryophyta</taxon>
        <taxon>Tracheophyta</taxon>
        <taxon>Spermatophyta</taxon>
        <taxon>Magnoliopsida</taxon>
        <taxon>eudicotyledons</taxon>
        <taxon>Gunneridae</taxon>
        <taxon>Pentapetalae</taxon>
        <taxon>asterids</taxon>
        <taxon>lamiids</taxon>
        <taxon>Lamiales</taxon>
        <taxon>Pedaliaceae</taxon>
        <taxon>Sesamum</taxon>
    </lineage>
</organism>
<dbReference type="Gene3D" id="2.40.70.10">
    <property type="entry name" value="Acid Proteases"/>
    <property type="match status" value="1"/>
</dbReference>
<dbReference type="PROSITE" id="PS50879">
    <property type="entry name" value="RNASE_H_1"/>
    <property type="match status" value="1"/>
</dbReference>
<dbReference type="InterPro" id="IPR036397">
    <property type="entry name" value="RNaseH_sf"/>
</dbReference>
<dbReference type="Gene3D" id="3.30.70.270">
    <property type="match status" value="2"/>
</dbReference>
<dbReference type="InterPro" id="IPR021109">
    <property type="entry name" value="Peptidase_aspartic_dom_sf"/>
</dbReference>
<keyword evidence="1" id="KW-0233">DNA recombination</keyword>
<name>A0AAW2XX12_9LAMI</name>
<evidence type="ECO:0000259" key="4">
    <source>
        <dbReference type="PROSITE" id="PS50879"/>
    </source>
</evidence>
<accession>A0AAW2XX12</accession>
<dbReference type="InterPro" id="IPR043502">
    <property type="entry name" value="DNA/RNA_pol_sf"/>
</dbReference>
<feature type="region of interest" description="Disordered" evidence="2">
    <location>
        <begin position="169"/>
        <end position="201"/>
    </location>
</feature>
<dbReference type="Pfam" id="PF00078">
    <property type="entry name" value="RVT_1"/>
    <property type="match status" value="1"/>
</dbReference>
<dbReference type="PANTHER" id="PTHR48475">
    <property type="entry name" value="RIBONUCLEASE H"/>
    <property type="match status" value="1"/>
</dbReference>
<evidence type="ECO:0000256" key="2">
    <source>
        <dbReference type="SAM" id="MobiDB-lite"/>
    </source>
</evidence>
<dbReference type="InterPro" id="IPR041577">
    <property type="entry name" value="RT_RNaseH_2"/>
</dbReference>
<dbReference type="InterPro" id="IPR002156">
    <property type="entry name" value="RNaseH_domain"/>
</dbReference>
<feature type="domain" description="RNase H type-1" evidence="4">
    <location>
        <begin position="698"/>
        <end position="792"/>
    </location>
</feature>
<proteinExistence type="predicted"/>
<evidence type="ECO:0000256" key="1">
    <source>
        <dbReference type="ARBA" id="ARBA00023172"/>
    </source>
</evidence>
<dbReference type="CDD" id="cd01647">
    <property type="entry name" value="RT_LTR"/>
    <property type="match status" value="1"/>
</dbReference>
<dbReference type="Gene3D" id="3.30.420.10">
    <property type="entry name" value="Ribonuclease H-like superfamily/Ribonuclease H"/>
    <property type="match status" value="1"/>
</dbReference>
<reference evidence="5" key="1">
    <citation type="submission" date="2020-06" db="EMBL/GenBank/DDBJ databases">
        <authorList>
            <person name="Li T."/>
            <person name="Hu X."/>
            <person name="Zhang T."/>
            <person name="Song X."/>
            <person name="Zhang H."/>
            <person name="Dai N."/>
            <person name="Sheng W."/>
            <person name="Hou X."/>
            <person name="Wei L."/>
        </authorList>
    </citation>
    <scope>NUCLEOTIDE SEQUENCE</scope>
    <source>
        <strain evidence="5">KEN1</strain>
        <tissue evidence="5">Leaf</tissue>
    </source>
</reference>
<dbReference type="AlphaFoldDB" id="A0AAW2XX12"/>
<dbReference type="CDD" id="cd00303">
    <property type="entry name" value="retropepsin_like"/>
    <property type="match status" value="1"/>
</dbReference>
<sequence>MEDAPIIQFRRVERSGPQTIHNDALVITAMIANYEVRRIFIDFGSSADILFGEAYDQMQLVDVSLEKVNTSLYRFAGEFMHPRGMVSLPLTMGRGTMRKTCLLKFLVVDLPSAYNVILGRPMLNTFQAVISIYHMKIKFSTPGGVGEVQGDPLQSRRCYVEAIRKAQKRRVDEAPDQIPPSKKGKTPEGEKSGEAEGPAKVQPAEELLNIEIIPGNPDKTTRIGSHLEEEAKKEITLCLQRNMNIFAWTPQDLEGIDPQVITHHLNIDPSYKPVKKKRHFRSEKDKIIQAEVSKLMDVGHIEEIQFSEWLSNVVLVPKPGGKWRMCIDFRDLNKACPKDFYPLPRIDQLVDSTSGCELLSMMDASQGYHQIMLAPEDRKKVSFITSEGTFCYVAMPFGLKNAGATYQRLIDKIFRPQIGRNVEVYVDDMLVKSKKAEEHVEDLEETFSVLRKYKLKLNPAKCAFGVQGGRFLGFMVTQRGIEANSLKIKAIIDMKAPTCLNEPQRLTGRIAALSRFISKSAEKSLLFFKTLRKARTFEWGTPCQHAFEELKAYLAKLPLLVKPSSGETLYLYLSVAPQTVSSVLIREEDGKQLLIYYVSKVLNGAKGRYMPIEKMALALVITARRLRPYFLSHPVRVKTNTPLKQILGKPDTSGRLVKWAVELSEYDISYLPRTTIKAQALTDFVSEMAEMTIKDASPDQKWLLHIDGSSTAQGSGAGVVITTPQGEDLEFAIKFGFKASNNEAEYEALVISMRMAHETGAKHLLAYSDSQLVVKQVEGTYEAKEESMIQYL</sequence>
<gene>
    <name evidence="5" type="ORF">Slati_0495500</name>
</gene>
<dbReference type="EMBL" id="JACGWN010000002">
    <property type="protein sequence ID" value="KAL0458683.1"/>
    <property type="molecule type" value="Genomic_DNA"/>
</dbReference>
<dbReference type="SUPFAM" id="SSF53098">
    <property type="entry name" value="Ribonuclease H-like"/>
    <property type="match status" value="1"/>
</dbReference>
<protein>
    <submittedName>
        <fullName evidence="5">Pro-Pol polyprotein</fullName>
    </submittedName>
</protein>
<dbReference type="CDD" id="cd09279">
    <property type="entry name" value="RNase_HI_like"/>
    <property type="match status" value="1"/>
</dbReference>
<dbReference type="Pfam" id="PF17919">
    <property type="entry name" value="RT_RNaseH_2"/>
    <property type="match status" value="1"/>
</dbReference>
<feature type="domain" description="Reverse transcriptase" evidence="3">
    <location>
        <begin position="297"/>
        <end position="476"/>
    </location>
</feature>
<dbReference type="PANTHER" id="PTHR48475:SF2">
    <property type="entry name" value="RIBONUCLEASE H"/>
    <property type="match status" value="1"/>
</dbReference>
<reference evidence="5" key="2">
    <citation type="journal article" date="2024" name="Plant">
        <title>Genomic evolution and insights into agronomic trait innovations of Sesamum species.</title>
        <authorList>
            <person name="Miao H."/>
            <person name="Wang L."/>
            <person name="Qu L."/>
            <person name="Liu H."/>
            <person name="Sun Y."/>
            <person name="Le M."/>
            <person name="Wang Q."/>
            <person name="Wei S."/>
            <person name="Zheng Y."/>
            <person name="Lin W."/>
            <person name="Duan Y."/>
            <person name="Cao H."/>
            <person name="Xiong S."/>
            <person name="Wang X."/>
            <person name="Wei L."/>
            <person name="Li C."/>
            <person name="Ma Q."/>
            <person name="Ju M."/>
            <person name="Zhao R."/>
            <person name="Li G."/>
            <person name="Mu C."/>
            <person name="Tian Q."/>
            <person name="Mei H."/>
            <person name="Zhang T."/>
            <person name="Gao T."/>
            <person name="Zhang H."/>
        </authorList>
    </citation>
    <scope>NUCLEOTIDE SEQUENCE</scope>
    <source>
        <strain evidence="5">KEN1</strain>
    </source>
</reference>
<feature type="compositionally biased region" description="Basic and acidic residues" evidence="2">
    <location>
        <begin position="185"/>
        <end position="194"/>
    </location>
</feature>
<dbReference type="GO" id="GO:0003676">
    <property type="term" value="F:nucleic acid binding"/>
    <property type="evidence" value="ECO:0007669"/>
    <property type="project" value="InterPro"/>
</dbReference>
<dbReference type="SUPFAM" id="SSF56672">
    <property type="entry name" value="DNA/RNA polymerases"/>
    <property type="match status" value="1"/>
</dbReference>
<comment type="caution">
    <text evidence="5">The sequence shown here is derived from an EMBL/GenBank/DDBJ whole genome shotgun (WGS) entry which is preliminary data.</text>
</comment>
<evidence type="ECO:0000259" key="3">
    <source>
        <dbReference type="PROSITE" id="PS50878"/>
    </source>
</evidence>
<dbReference type="GO" id="GO:0004523">
    <property type="term" value="F:RNA-DNA hybrid ribonuclease activity"/>
    <property type="evidence" value="ECO:0007669"/>
    <property type="project" value="InterPro"/>
</dbReference>
<dbReference type="GO" id="GO:0006310">
    <property type="term" value="P:DNA recombination"/>
    <property type="evidence" value="ECO:0007669"/>
    <property type="project" value="UniProtKB-KW"/>
</dbReference>
<dbReference type="InterPro" id="IPR000477">
    <property type="entry name" value="RT_dom"/>
</dbReference>
<dbReference type="InterPro" id="IPR043128">
    <property type="entry name" value="Rev_trsase/Diguanyl_cyclase"/>
</dbReference>
<dbReference type="Gene3D" id="3.10.10.10">
    <property type="entry name" value="HIV Type 1 Reverse Transcriptase, subunit A, domain 1"/>
    <property type="match status" value="1"/>
</dbReference>
<dbReference type="Pfam" id="PF13456">
    <property type="entry name" value="RVT_3"/>
    <property type="match status" value="1"/>
</dbReference>
<dbReference type="PROSITE" id="PS50878">
    <property type="entry name" value="RT_POL"/>
    <property type="match status" value="1"/>
</dbReference>
<evidence type="ECO:0000313" key="5">
    <source>
        <dbReference type="EMBL" id="KAL0458683.1"/>
    </source>
</evidence>